<feature type="non-terminal residue" evidence="1">
    <location>
        <position position="1"/>
    </location>
</feature>
<protein>
    <submittedName>
        <fullName evidence="1">Uncharacterized protein</fullName>
    </submittedName>
</protein>
<dbReference type="Proteomes" id="UP000525078">
    <property type="component" value="Unassembled WGS sequence"/>
</dbReference>
<organism evidence="1 2">
    <name type="scientific">Cannabis sativa</name>
    <name type="common">Hemp</name>
    <name type="synonym">Marijuana</name>
    <dbReference type="NCBI Taxonomy" id="3483"/>
    <lineage>
        <taxon>Eukaryota</taxon>
        <taxon>Viridiplantae</taxon>
        <taxon>Streptophyta</taxon>
        <taxon>Embryophyta</taxon>
        <taxon>Tracheophyta</taxon>
        <taxon>Spermatophyta</taxon>
        <taxon>Magnoliopsida</taxon>
        <taxon>eudicotyledons</taxon>
        <taxon>Gunneridae</taxon>
        <taxon>Pentapetalae</taxon>
        <taxon>rosids</taxon>
        <taxon>fabids</taxon>
        <taxon>Rosales</taxon>
        <taxon>Cannabaceae</taxon>
        <taxon>Cannabis</taxon>
    </lineage>
</organism>
<proteinExistence type="predicted"/>
<evidence type="ECO:0000313" key="2">
    <source>
        <dbReference type="Proteomes" id="UP000525078"/>
    </source>
</evidence>
<comment type="caution">
    <text evidence="1">The sequence shown here is derived from an EMBL/GenBank/DDBJ whole genome shotgun (WGS) entry which is preliminary data.</text>
</comment>
<reference evidence="1 2" key="1">
    <citation type="journal article" date="2020" name="bioRxiv">
        <title>Sequence and annotation of 42 cannabis genomes reveals extensive copy number variation in cannabinoid synthesis and pathogen resistance genes.</title>
        <authorList>
            <person name="Mckernan K.J."/>
            <person name="Helbert Y."/>
            <person name="Kane L.T."/>
            <person name="Ebling H."/>
            <person name="Zhang L."/>
            <person name="Liu B."/>
            <person name="Eaton Z."/>
            <person name="Mclaughlin S."/>
            <person name="Kingan S."/>
            <person name="Baybayan P."/>
            <person name="Concepcion G."/>
            <person name="Jordan M."/>
            <person name="Riva A."/>
            <person name="Barbazuk W."/>
            <person name="Harkins T."/>
        </authorList>
    </citation>
    <scope>NUCLEOTIDE SEQUENCE [LARGE SCALE GENOMIC DNA]</scope>
    <source>
        <strain evidence="2">cv. Jamaican Lion 4</strain>
        <tissue evidence="1">Leaf</tissue>
    </source>
</reference>
<gene>
    <name evidence="1" type="ORF">F8388_015433</name>
</gene>
<dbReference type="EMBL" id="JAATIP010000054">
    <property type="protein sequence ID" value="KAF4382605.1"/>
    <property type="molecule type" value="Genomic_DNA"/>
</dbReference>
<name>A0A7J6GI44_CANSA</name>
<evidence type="ECO:0000313" key="1">
    <source>
        <dbReference type="EMBL" id="KAF4382605.1"/>
    </source>
</evidence>
<dbReference type="AlphaFoldDB" id="A0A7J6GI44"/>
<sequence length="77" mass="8491">MVLKTLLQQLATHHKFSGSMQSDNSGIGWFLNSDHAHWSSTVVPPGRLGRISLGCGSGVGWYQDGWKGLSWMAFKDK</sequence>
<accession>A0A7J6GI44</accession>